<dbReference type="AlphaFoldDB" id="A0A0R2AHS8"/>
<comment type="caution">
    <text evidence="1">The sequence shown here is derived from an EMBL/GenBank/DDBJ whole genome shotgun (WGS) entry which is preliminary data.</text>
</comment>
<dbReference type="EMBL" id="AYYP01000008">
    <property type="protein sequence ID" value="KRM66082.1"/>
    <property type="molecule type" value="Genomic_DNA"/>
</dbReference>
<accession>A0A0R2AHS8</accession>
<protein>
    <submittedName>
        <fullName evidence="1">Uncharacterized protein</fullName>
    </submittedName>
</protein>
<keyword evidence="2" id="KW-1185">Reference proteome</keyword>
<dbReference type="Proteomes" id="UP000051008">
    <property type="component" value="Unassembled WGS sequence"/>
</dbReference>
<sequence length="73" mass="7954">MMNLQLKRKLFLLVFGLAVVTLTTSLIFVKQKASSNATSSETILPVANGQTVTTLDYSDLNIKSVSDIYQTAT</sequence>
<proteinExistence type="predicted"/>
<evidence type="ECO:0000313" key="2">
    <source>
        <dbReference type="Proteomes" id="UP000051008"/>
    </source>
</evidence>
<gene>
    <name evidence="1" type="ORF">FC14_GL000684</name>
</gene>
<reference evidence="1 2" key="1">
    <citation type="journal article" date="2015" name="Genome Announc.">
        <title>Expanding the biotechnology potential of lactobacilli through comparative genomics of 213 strains and associated genera.</title>
        <authorList>
            <person name="Sun Z."/>
            <person name="Harris H.M."/>
            <person name="McCann A."/>
            <person name="Guo C."/>
            <person name="Argimon S."/>
            <person name="Zhang W."/>
            <person name="Yang X."/>
            <person name="Jeffery I.B."/>
            <person name="Cooney J.C."/>
            <person name="Kagawa T.F."/>
            <person name="Liu W."/>
            <person name="Song Y."/>
            <person name="Salvetti E."/>
            <person name="Wrobel A."/>
            <person name="Rasinkangas P."/>
            <person name="Parkhill J."/>
            <person name="Rea M.C."/>
            <person name="O'Sullivan O."/>
            <person name="Ritari J."/>
            <person name="Douillard F.P."/>
            <person name="Paul Ross R."/>
            <person name="Yang R."/>
            <person name="Briner A.E."/>
            <person name="Felis G.E."/>
            <person name="de Vos W.M."/>
            <person name="Barrangou R."/>
            <person name="Klaenhammer T.R."/>
            <person name="Caufield P.W."/>
            <person name="Cui Y."/>
            <person name="Zhang H."/>
            <person name="O'Toole P.W."/>
        </authorList>
    </citation>
    <scope>NUCLEOTIDE SEQUENCE [LARGE SCALE GENOMIC DNA]</scope>
    <source>
        <strain evidence="1 2">DSM 20509</strain>
    </source>
</reference>
<dbReference type="PATRIC" id="fig|1423718.3.peg.714"/>
<organism evidence="1 2">
    <name type="scientific">Ligilactobacillus agilis DSM 20509</name>
    <dbReference type="NCBI Taxonomy" id="1423718"/>
    <lineage>
        <taxon>Bacteria</taxon>
        <taxon>Bacillati</taxon>
        <taxon>Bacillota</taxon>
        <taxon>Bacilli</taxon>
        <taxon>Lactobacillales</taxon>
        <taxon>Lactobacillaceae</taxon>
        <taxon>Ligilactobacillus</taxon>
    </lineage>
</organism>
<evidence type="ECO:0000313" key="1">
    <source>
        <dbReference type="EMBL" id="KRM66082.1"/>
    </source>
</evidence>
<name>A0A0R2AHS8_9LACO</name>